<accession>A0A1V0TR39</accession>
<evidence type="ECO:0000313" key="2">
    <source>
        <dbReference type="Proteomes" id="UP000192726"/>
    </source>
</evidence>
<sequence length="82" mass="8698">MAVRQRGDRGPAKRLPPEVSYRCRYVRMWVGVKHVSGLAADAAEKRGRGATGAAGVLGVSEGFRPPSRSLPGNAVMWAIGPP</sequence>
<dbReference type="EMBL" id="CP020569">
    <property type="protein sequence ID" value="ARF55132.1"/>
    <property type="molecule type" value="Genomic_DNA"/>
</dbReference>
<reference evidence="1 2" key="1">
    <citation type="submission" date="2017-04" db="EMBL/GenBank/DDBJ databases">
        <title>Complete Genome Sequence of Streptomyces gilvosporeus F607, a Capable Producer of Natamycin.</title>
        <authorList>
            <person name="Zong G."/>
            <person name="Zhong C."/>
            <person name="Fu J."/>
            <person name="Qin R."/>
            <person name="Cao G."/>
        </authorList>
    </citation>
    <scope>NUCLEOTIDE SEQUENCE [LARGE SCALE GENOMIC DNA]</scope>
    <source>
        <strain evidence="1 2">F607</strain>
    </source>
</reference>
<protein>
    <submittedName>
        <fullName evidence="1">Uncharacterized protein</fullName>
    </submittedName>
</protein>
<organism evidence="1 2">
    <name type="scientific">Streptomyces gilvosporeus</name>
    <dbReference type="NCBI Taxonomy" id="553510"/>
    <lineage>
        <taxon>Bacteria</taxon>
        <taxon>Bacillati</taxon>
        <taxon>Actinomycetota</taxon>
        <taxon>Actinomycetes</taxon>
        <taxon>Kitasatosporales</taxon>
        <taxon>Streptomycetaceae</taxon>
        <taxon>Streptomyces</taxon>
    </lineage>
</organism>
<dbReference type="Proteomes" id="UP000192726">
    <property type="component" value="Chromosome"/>
</dbReference>
<dbReference type="KEGG" id="sgv:B1H19_13820"/>
<keyword evidence="2" id="KW-1185">Reference proteome</keyword>
<proteinExistence type="predicted"/>
<dbReference type="AlphaFoldDB" id="A0A1V0TR39"/>
<dbReference type="STRING" id="553510.B1H19_13820"/>
<gene>
    <name evidence="1" type="ORF">B1H19_13820</name>
</gene>
<evidence type="ECO:0000313" key="1">
    <source>
        <dbReference type="EMBL" id="ARF55132.1"/>
    </source>
</evidence>
<name>A0A1V0TR39_9ACTN</name>